<sequence length="119" mass="13085">GRSSADITITVKARPGEFPSSEEIEKHTSNQLDPAMHSNGDLPHRPFLPPGDDESHEQHPGESASPRRKAKFHTVSPPTTHHQPQQTTANEKRLSGMHTVKEQPAMDQPMPLGSGTRRS</sequence>
<accession>A0A6H5H7W2</accession>
<reference evidence="2 3" key="1">
    <citation type="submission" date="2020-02" db="EMBL/GenBank/DDBJ databases">
        <authorList>
            <person name="Ferguson B K."/>
        </authorList>
    </citation>
    <scope>NUCLEOTIDE SEQUENCE [LARGE SCALE GENOMIC DNA]</scope>
</reference>
<feature type="compositionally biased region" description="Low complexity" evidence="1">
    <location>
        <begin position="73"/>
        <end position="88"/>
    </location>
</feature>
<protein>
    <submittedName>
        <fullName evidence="2">Uncharacterized protein</fullName>
    </submittedName>
</protein>
<evidence type="ECO:0000256" key="1">
    <source>
        <dbReference type="SAM" id="MobiDB-lite"/>
    </source>
</evidence>
<keyword evidence="3" id="KW-1185">Reference proteome</keyword>
<evidence type="ECO:0000313" key="3">
    <source>
        <dbReference type="Proteomes" id="UP000479000"/>
    </source>
</evidence>
<gene>
    <name evidence="2" type="ORF">NTEN_LOCUS17047</name>
</gene>
<feature type="region of interest" description="Disordered" evidence="1">
    <location>
        <begin position="1"/>
        <end position="119"/>
    </location>
</feature>
<dbReference type="AlphaFoldDB" id="A0A6H5H7W2"/>
<dbReference type="Proteomes" id="UP000479000">
    <property type="component" value="Unassembled WGS sequence"/>
</dbReference>
<evidence type="ECO:0000313" key="2">
    <source>
        <dbReference type="EMBL" id="CAB0012286.1"/>
    </source>
</evidence>
<dbReference type="EMBL" id="CADCXU010025178">
    <property type="protein sequence ID" value="CAB0012286.1"/>
    <property type="molecule type" value="Genomic_DNA"/>
</dbReference>
<name>A0A6H5H7W2_9HEMI</name>
<dbReference type="OrthoDB" id="5948003at2759"/>
<feature type="non-terminal residue" evidence="2">
    <location>
        <position position="1"/>
    </location>
</feature>
<organism evidence="2 3">
    <name type="scientific">Nesidiocoris tenuis</name>
    <dbReference type="NCBI Taxonomy" id="355587"/>
    <lineage>
        <taxon>Eukaryota</taxon>
        <taxon>Metazoa</taxon>
        <taxon>Ecdysozoa</taxon>
        <taxon>Arthropoda</taxon>
        <taxon>Hexapoda</taxon>
        <taxon>Insecta</taxon>
        <taxon>Pterygota</taxon>
        <taxon>Neoptera</taxon>
        <taxon>Paraneoptera</taxon>
        <taxon>Hemiptera</taxon>
        <taxon>Heteroptera</taxon>
        <taxon>Panheteroptera</taxon>
        <taxon>Cimicomorpha</taxon>
        <taxon>Miridae</taxon>
        <taxon>Dicyphina</taxon>
        <taxon>Nesidiocoris</taxon>
    </lineage>
</organism>
<proteinExistence type="predicted"/>